<dbReference type="SUPFAM" id="SSF110581">
    <property type="entry name" value="Indigoidine synthase A-like"/>
    <property type="match status" value="1"/>
</dbReference>
<feature type="active site" description="Proton donor" evidence="6">
    <location>
        <position position="72"/>
    </location>
</feature>
<dbReference type="EC" id="4.2.1.70" evidence="6"/>
<dbReference type="GO" id="GO:0046872">
    <property type="term" value="F:metal ion binding"/>
    <property type="evidence" value="ECO:0007669"/>
    <property type="project" value="UniProtKB-KW"/>
</dbReference>
<dbReference type="Gene3D" id="3.40.1790.10">
    <property type="entry name" value="Indigoidine synthase domain"/>
    <property type="match status" value="1"/>
</dbReference>
<dbReference type="GO" id="GO:0004730">
    <property type="term" value="F:pseudouridylate synthase activity"/>
    <property type="evidence" value="ECO:0007669"/>
    <property type="project" value="UniProtKB-UniRule"/>
</dbReference>
<comment type="cofactor">
    <cofactor evidence="6">
        <name>Mn(2+)</name>
        <dbReference type="ChEBI" id="CHEBI:29035"/>
    </cofactor>
    <text evidence="6">Binds 1 Mn(2+) ion per subunit.</text>
</comment>
<dbReference type="GO" id="GO:0046113">
    <property type="term" value="P:nucleobase catabolic process"/>
    <property type="evidence" value="ECO:0007669"/>
    <property type="project" value="UniProtKB-UniRule"/>
</dbReference>
<proteinExistence type="inferred from homology"/>
<feature type="binding site" evidence="6">
    <location>
        <position position="133"/>
    </location>
    <ligand>
        <name>substrate</name>
    </ligand>
</feature>
<dbReference type="GO" id="GO:0005737">
    <property type="term" value="C:cytoplasm"/>
    <property type="evidence" value="ECO:0007669"/>
    <property type="project" value="TreeGrafter"/>
</dbReference>
<reference evidence="8 9" key="1">
    <citation type="submission" date="2020-05" db="EMBL/GenBank/DDBJ databases">
        <title>Complete genome sequence of Gemmatimonas greenlandica TET16.</title>
        <authorList>
            <person name="Zeng Y."/>
        </authorList>
    </citation>
    <scope>NUCLEOTIDE SEQUENCE [LARGE SCALE GENOMIC DNA]</scope>
    <source>
        <strain evidence="8 9">TET16</strain>
    </source>
</reference>
<comment type="function">
    <text evidence="6">Catalyzes the reversible cleavage of pseudouridine 5'-phosphate (PsiMP) to ribose 5-phosphate and uracil. Functions biologically in the cleavage direction, as part of a pseudouridine degradation pathway.</text>
</comment>
<feature type="region of interest" description="Disordered" evidence="7">
    <location>
        <begin position="1"/>
        <end position="29"/>
    </location>
</feature>
<dbReference type="Pfam" id="PF04227">
    <property type="entry name" value="Indigoidine_A"/>
    <property type="match status" value="1"/>
</dbReference>
<evidence type="ECO:0000256" key="7">
    <source>
        <dbReference type="SAM" id="MobiDB-lite"/>
    </source>
</evidence>
<evidence type="ECO:0000256" key="3">
    <source>
        <dbReference type="ARBA" id="ARBA00023211"/>
    </source>
</evidence>
<dbReference type="Proteomes" id="UP000500938">
    <property type="component" value="Chromosome"/>
</dbReference>
<feature type="binding site" evidence="6">
    <location>
        <position position="183"/>
    </location>
    <ligand>
        <name>Mn(2+)</name>
        <dbReference type="ChEBI" id="CHEBI:29035"/>
    </ligand>
</feature>
<feature type="compositionally biased region" description="Low complexity" evidence="7">
    <location>
        <begin position="12"/>
        <end position="22"/>
    </location>
</feature>
<name>A0A6M4IHC5_9BACT</name>
<dbReference type="PANTHER" id="PTHR42909:SF1">
    <property type="entry name" value="CARBOHYDRATE KINASE PFKB DOMAIN-CONTAINING PROTEIN"/>
    <property type="match status" value="1"/>
</dbReference>
<comment type="catalytic activity">
    <reaction evidence="6">
        <text>D-ribose 5-phosphate + uracil = psi-UMP + H2O</text>
        <dbReference type="Rhea" id="RHEA:18337"/>
        <dbReference type="ChEBI" id="CHEBI:15377"/>
        <dbReference type="ChEBI" id="CHEBI:17568"/>
        <dbReference type="ChEBI" id="CHEBI:58380"/>
        <dbReference type="ChEBI" id="CHEBI:78346"/>
        <dbReference type="EC" id="4.2.1.70"/>
    </reaction>
</comment>
<evidence type="ECO:0000256" key="1">
    <source>
        <dbReference type="ARBA" id="ARBA00022723"/>
    </source>
</evidence>
<feature type="active site" description="Nucleophile" evidence="6">
    <location>
        <position position="204"/>
    </location>
</feature>
<keyword evidence="9" id="KW-1185">Reference proteome</keyword>
<evidence type="ECO:0000256" key="5">
    <source>
        <dbReference type="ARBA" id="ARBA00023295"/>
    </source>
</evidence>
<keyword evidence="3 6" id="KW-0464">Manganese</keyword>
<dbReference type="EMBL" id="CP053085">
    <property type="protein sequence ID" value="QJR34213.1"/>
    <property type="molecule type" value="Genomic_DNA"/>
</dbReference>
<protein>
    <recommendedName>
        <fullName evidence="6">Pseudouridine-5'-phosphate glycosidase</fullName>
        <shortName evidence="6">PsiMP glycosidase</shortName>
        <ecNumber evidence="6">4.2.1.70</ecNumber>
    </recommendedName>
</protein>
<dbReference type="KEGG" id="ggr:HKW67_01125"/>
<keyword evidence="1 6" id="KW-0479">Metal-binding</keyword>
<evidence type="ECO:0000313" key="9">
    <source>
        <dbReference type="Proteomes" id="UP000500938"/>
    </source>
</evidence>
<dbReference type="GO" id="GO:0016798">
    <property type="term" value="F:hydrolase activity, acting on glycosyl bonds"/>
    <property type="evidence" value="ECO:0007669"/>
    <property type="project" value="UniProtKB-KW"/>
</dbReference>
<dbReference type="PANTHER" id="PTHR42909">
    <property type="entry name" value="ZGC:136858"/>
    <property type="match status" value="1"/>
</dbReference>
<evidence type="ECO:0000256" key="6">
    <source>
        <dbReference type="HAMAP-Rule" id="MF_01876"/>
    </source>
</evidence>
<feature type="binding site" evidence="6">
    <location>
        <position position="153"/>
    </location>
    <ligand>
        <name>substrate</name>
    </ligand>
</feature>
<sequence length="355" mass="36912">MTPRRKNGSWWSPRRATPSTTRPPDELRRVGGVATPRFALYNRVVHESRVRTRSTVVIEAAFARGGAVVALESSVLAQGLLPPHNRDAAERMLAAVEAVGATPAITSIVKGVPSFGLEPADLERFLARDGVRKVSSRDLGIAIAQHADGATTVAGTLAMCTLAGIEVFATGGIGGVHRDAPFDESADLVALSHTPVIVVCAGAKSILDLPATMERLETLGVPVVGYRTHELPGFFSMNTGLALTASLDTPEQIATAWLAHRAVGGRSAMLVVQPPPAESALPAELVDDATASALAAARAAGVRGAAVTPFLLADIQQRTQGKSVVANLALLESNARLAGRIAVALTAARFESAPL</sequence>
<keyword evidence="5 6" id="KW-0326">Glycosidase</keyword>
<comment type="similarity">
    <text evidence="6">Belongs to the pseudouridine-5'-phosphate glycosidase family.</text>
</comment>
<evidence type="ECO:0000313" key="8">
    <source>
        <dbReference type="EMBL" id="QJR34213.1"/>
    </source>
</evidence>
<dbReference type="AlphaFoldDB" id="A0A6M4IHC5"/>
<feature type="binding site" evidence="6">
    <location>
        <begin position="185"/>
        <end position="187"/>
    </location>
    <ligand>
        <name>substrate</name>
    </ligand>
</feature>
<organism evidence="8 9">
    <name type="scientific">Gemmatimonas groenlandica</name>
    <dbReference type="NCBI Taxonomy" id="2732249"/>
    <lineage>
        <taxon>Bacteria</taxon>
        <taxon>Pseudomonadati</taxon>
        <taxon>Gemmatimonadota</taxon>
        <taxon>Gemmatimonadia</taxon>
        <taxon>Gemmatimonadales</taxon>
        <taxon>Gemmatimonadaceae</taxon>
        <taxon>Gemmatimonas</taxon>
    </lineage>
</organism>
<keyword evidence="2 6" id="KW-0378">Hydrolase</keyword>
<dbReference type="InterPro" id="IPR022830">
    <property type="entry name" value="Indigdn_synthA-like"/>
</dbReference>
<evidence type="ECO:0000256" key="4">
    <source>
        <dbReference type="ARBA" id="ARBA00023239"/>
    </source>
</evidence>
<comment type="subunit">
    <text evidence="6">Homotrimer.</text>
</comment>
<dbReference type="HAMAP" id="MF_01876">
    <property type="entry name" value="PsiMP_glycosidase"/>
    <property type="match status" value="1"/>
</dbReference>
<gene>
    <name evidence="6" type="primary">psuG</name>
    <name evidence="8" type="ORF">HKW67_01125</name>
</gene>
<dbReference type="InterPro" id="IPR007342">
    <property type="entry name" value="PsuG"/>
</dbReference>
<keyword evidence="4 6" id="KW-0456">Lyase</keyword>
<evidence type="ECO:0000256" key="2">
    <source>
        <dbReference type="ARBA" id="ARBA00022801"/>
    </source>
</evidence>
<accession>A0A6M4IHC5</accession>